<dbReference type="SUPFAM" id="SSF55729">
    <property type="entry name" value="Acyl-CoA N-acyltransferases (Nat)"/>
    <property type="match status" value="1"/>
</dbReference>
<organism evidence="2 3">
    <name type="scientific">Bacillus xiapuensis</name>
    <dbReference type="NCBI Taxonomy" id="2014075"/>
    <lineage>
        <taxon>Bacteria</taxon>
        <taxon>Bacillati</taxon>
        <taxon>Bacillota</taxon>
        <taxon>Bacilli</taxon>
        <taxon>Bacillales</taxon>
        <taxon>Bacillaceae</taxon>
        <taxon>Bacillus</taxon>
    </lineage>
</organism>
<keyword evidence="3" id="KW-1185">Reference proteome</keyword>
<evidence type="ECO:0000313" key="2">
    <source>
        <dbReference type="EMBL" id="MED3562010.1"/>
    </source>
</evidence>
<feature type="domain" description="N-acetyltransferase" evidence="1">
    <location>
        <begin position="1"/>
        <end position="149"/>
    </location>
</feature>
<dbReference type="EMBL" id="JARMQG010000062">
    <property type="protein sequence ID" value="MED3562010.1"/>
    <property type="molecule type" value="Genomic_DNA"/>
</dbReference>
<dbReference type="Proteomes" id="UP001330749">
    <property type="component" value="Unassembled WGS sequence"/>
</dbReference>
<proteinExistence type="predicted"/>
<dbReference type="PROSITE" id="PS51186">
    <property type="entry name" value="GNAT"/>
    <property type="match status" value="1"/>
</dbReference>
<dbReference type="Pfam" id="PF00583">
    <property type="entry name" value="Acetyltransf_1"/>
    <property type="match status" value="1"/>
</dbReference>
<sequence>MIKTIDFHDMDLAKNLFELQRASYLIEAELINYHEIPPLKESLNELLESKETFLGYFDREELAGALSYEVDGNELTICRMVVHPNHFRKGIAQSLLSFLLEDKKEFQIFKVSTGRENTPAKNLYIKNGFQLVRDIEIVPGFIISLLEKK</sequence>
<accession>A0ABU6NBF3</accession>
<dbReference type="CDD" id="cd04301">
    <property type="entry name" value="NAT_SF"/>
    <property type="match status" value="1"/>
</dbReference>
<dbReference type="Gene3D" id="3.40.630.30">
    <property type="match status" value="1"/>
</dbReference>
<evidence type="ECO:0000313" key="3">
    <source>
        <dbReference type="Proteomes" id="UP001330749"/>
    </source>
</evidence>
<evidence type="ECO:0000259" key="1">
    <source>
        <dbReference type="PROSITE" id="PS51186"/>
    </source>
</evidence>
<dbReference type="InterPro" id="IPR016181">
    <property type="entry name" value="Acyl_CoA_acyltransferase"/>
</dbReference>
<gene>
    <name evidence="2" type="ORF">P4447_05730</name>
</gene>
<dbReference type="RefSeq" id="WP_327966921.1">
    <property type="nucleotide sequence ID" value="NZ_JARMQG010000062.1"/>
</dbReference>
<dbReference type="InterPro" id="IPR000182">
    <property type="entry name" value="GNAT_dom"/>
</dbReference>
<protein>
    <submittedName>
        <fullName evidence="2">GNAT family N-acetyltransferase</fullName>
    </submittedName>
</protein>
<comment type="caution">
    <text evidence="2">The sequence shown here is derived from an EMBL/GenBank/DDBJ whole genome shotgun (WGS) entry which is preliminary data.</text>
</comment>
<reference evidence="2 3" key="1">
    <citation type="submission" date="2023-03" db="EMBL/GenBank/DDBJ databases">
        <title>Bacillus Genome Sequencing.</title>
        <authorList>
            <person name="Dunlap C."/>
        </authorList>
    </citation>
    <scope>NUCLEOTIDE SEQUENCE [LARGE SCALE GENOMIC DNA]</scope>
    <source>
        <strain evidence="2 3">B-14544</strain>
    </source>
</reference>
<name>A0ABU6NBF3_9BACI</name>